<proteinExistence type="predicted"/>
<evidence type="ECO:0000313" key="3">
    <source>
        <dbReference type="Proteomes" id="UP000182737"/>
    </source>
</evidence>
<accession>A0A1I3MYC1</accession>
<dbReference type="Gene3D" id="3.20.20.370">
    <property type="entry name" value="Glycoside hydrolase/deacetylase"/>
    <property type="match status" value="1"/>
</dbReference>
<dbReference type="EMBL" id="FORI01000011">
    <property type="protein sequence ID" value="SFJ01988.1"/>
    <property type="molecule type" value="Genomic_DNA"/>
</dbReference>
<dbReference type="GO" id="GO:0016810">
    <property type="term" value="F:hydrolase activity, acting on carbon-nitrogen (but not peptide) bonds"/>
    <property type="evidence" value="ECO:0007669"/>
    <property type="project" value="InterPro"/>
</dbReference>
<dbReference type="GO" id="GO:0005975">
    <property type="term" value="P:carbohydrate metabolic process"/>
    <property type="evidence" value="ECO:0007669"/>
    <property type="project" value="InterPro"/>
</dbReference>
<dbReference type="InterPro" id="IPR050248">
    <property type="entry name" value="Polysacc_deacetylase_ArnD"/>
</dbReference>
<organism evidence="2 3">
    <name type="scientific">Treponema bryantii</name>
    <dbReference type="NCBI Taxonomy" id="163"/>
    <lineage>
        <taxon>Bacteria</taxon>
        <taxon>Pseudomonadati</taxon>
        <taxon>Spirochaetota</taxon>
        <taxon>Spirochaetia</taxon>
        <taxon>Spirochaetales</taxon>
        <taxon>Treponemataceae</taxon>
        <taxon>Treponema</taxon>
    </lineage>
</organism>
<dbReference type="AlphaFoldDB" id="A0A1I3MYC1"/>
<dbReference type="PROSITE" id="PS51677">
    <property type="entry name" value="NODB"/>
    <property type="match status" value="1"/>
</dbReference>
<dbReference type="PANTHER" id="PTHR10587:SF125">
    <property type="entry name" value="POLYSACCHARIDE DEACETYLASE YHEN-RELATED"/>
    <property type="match status" value="1"/>
</dbReference>
<gene>
    <name evidence="2" type="ORF">SAMN04487775_11145</name>
</gene>
<dbReference type="SUPFAM" id="SSF88713">
    <property type="entry name" value="Glycoside hydrolase/deacetylase"/>
    <property type="match status" value="1"/>
</dbReference>
<evidence type="ECO:0000259" key="1">
    <source>
        <dbReference type="PROSITE" id="PS51677"/>
    </source>
</evidence>
<keyword evidence="3" id="KW-1185">Reference proteome</keyword>
<reference evidence="3" key="1">
    <citation type="submission" date="2016-10" db="EMBL/GenBank/DDBJ databases">
        <authorList>
            <person name="Varghese N."/>
            <person name="Submissions S."/>
        </authorList>
    </citation>
    <scope>NUCLEOTIDE SEQUENCE [LARGE SCALE GENOMIC DNA]</scope>
    <source>
        <strain evidence="3">XBD1002</strain>
    </source>
</reference>
<evidence type="ECO:0000313" key="2">
    <source>
        <dbReference type="EMBL" id="SFJ01988.1"/>
    </source>
</evidence>
<sequence>MGKKYCSLTFDDGPNVAAGDDTMNRMLDILEKHGVVASFFLIGDKITPENTKVIERAVKMGCDIENHTWTHPDMTKLTREQMIEEYNKCDEAIIKITGKKPVLFRPPYICVNSLMHEVIHVPFICGHGCEDWVPERTADERYKLMMENTQDGVMYLLHVNEGNNATLELVDRAIPVLKEMGFEFVTAPELYKIKNVPMEDNGENWSVVA</sequence>
<dbReference type="PANTHER" id="PTHR10587">
    <property type="entry name" value="GLYCOSYL TRANSFERASE-RELATED"/>
    <property type="match status" value="1"/>
</dbReference>
<protein>
    <submittedName>
        <fullName evidence="2">Peptidoglycan/xylan/chitin deacetylase, PgdA/CDA1 family</fullName>
    </submittedName>
</protein>
<dbReference type="RefSeq" id="WP_074933283.1">
    <property type="nucleotide sequence ID" value="NZ_FORI01000011.1"/>
</dbReference>
<dbReference type="InterPro" id="IPR002509">
    <property type="entry name" value="NODB_dom"/>
</dbReference>
<dbReference type="Pfam" id="PF01522">
    <property type="entry name" value="Polysacc_deac_1"/>
    <property type="match status" value="1"/>
</dbReference>
<name>A0A1I3MYC1_9SPIR</name>
<dbReference type="OrthoDB" id="9806342at2"/>
<dbReference type="InterPro" id="IPR011330">
    <property type="entry name" value="Glyco_hydro/deAcase_b/a-brl"/>
</dbReference>
<feature type="domain" description="NodB homology" evidence="1">
    <location>
        <begin position="4"/>
        <end position="185"/>
    </location>
</feature>
<dbReference type="Proteomes" id="UP000182737">
    <property type="component" value="Unassembled WGS sequence"/>
</dbReference>